<feature type="compositionally biased region" description="Polar residues" evidence="1">
    <location>
        <begin position="118"/>
        <end position="128"/>
    </location>
</feature>
<protein>
    <submittedName>
        <fullName evidence="2">Uncharacterized protein</fullName>
    </submittedName>
</protein>
<accession>A0ABU7D5J3</accession>
<comment type="caution">
    <text evidence="2">The sequence shown here is derived from an EMBL/GenBank/DDBJ whole genome shotgun (WGS) entry which is preliminary data.</text>
</comment>
<evidence type="ECO:0000313" key="3">
    <source>
        <dbReference type="Proteomes" id="UP001352852"/>
    </source>
</evidence>
<feature type="region of interest" description="Disordered" evidence="1">
    <location>
        <begin position="1"/>
        <end position="128"/>
    </location>
</feature>
<evidence type="ECO:0000313" key="2">
    <source>
        <dbReference type="EMBL" id="MED6269244.1"/>
    </source>
</evidence>
<dbReference type="Proteomes" id="UP001352852">
    <property type="component" value="Unassembled WGS sequence"/>
</dbReference>
<keyword evidence="3" id="KW-1185">Reference proteome</keyword>
<organism evidence="2 3">
    <name type="scientific">Characodon lateralis</name>
    <dbReference type="NCBI Taxonomy" id="208331"/>
    <lineage>
        <taxon>Eukaryota</taxon>
        <taxon>Metazoa</taxon>
        <taxon>Chordata</taxon>
        <taxon>Craniata</taxon>
        <taxon>Vertebrata</taxon>
        <taxon>Euteleostomi</taxon>
        <taxon>Actinopterygii</taxon>
        <taxon>Neopterygii</taxon>
        <taxon>Teleostei</taxon>
        <taxon>Neoteleostei</taxon>
        <taxon>Acanthomorphata</taxon>
        <taxon>Ovalentaria</taxon>
        <taxon>Atherinomorphae</taxon>
        <taxon>Cyprinodontiformes</taxon>
        <taxon>Goodeidae</taxon>
        <taxon>Characodon</taxon>
    </lineage>
</organism>
<reference evidence="2 3" key="1">
    <citation type="submission" date="2021-06" db="EMBL/GenBank/DDBJ databases">
        <authorList>
            <person name="Palmer J.M."/>
        </authorList>
    </citation>
    <scope>NUCLEOTIDE SEQUENCE [LARGE SCALE GENOMIC DNA]</scope>
    <source>
        <strain evidence="2 3">CL_MEX2019</strain>
        <tissue evidence="2">Muscle</tissue>
    </source>
</reference>
<sequence>MLVTPHLKPHHHTHCNPSAAPPNPSHQHPHHPDVTLKEQHIPSSTNTSNPSPPIHEKQKNKVNMRLRKPGISTRANQPPQPKHQPPQHRHKTHSTAITAQRQAGGYSCRRKQRKKATIASQSPAQMWC</sequence>
<evidence type="ECO:0000256" key="1">
    <source>
        <dbReference type="SAM" id="MobiDB-lite"/>
    </source>
</evidence>
<proteinExistence type="predicted"/>
<gene>
    <name evidence="2" type="ORF">CHARACLAT_031190</name>
</gene>
<name>A0ABU7D5J3_9TELE</name>
<feature type="compositionally biased region" description="Basic and acidic residues" evidence="1">
    <location>
        <begin position="30"/>
        <end position="40"/>
    </location>
</feature>
<dbReference type="EMBL" id="JAHUTJ010013142">
    <property type="protein sequence ID" value="MED6269244.1"/>
    <property type="molecule type" value="Genomic_DNA"/>
</dbReference>